<dbReference type="SUPFAM" id="SSF53756">
    <property type="entry name" value="UDP-Glycosyltransferase/glycogen phosphorylase"/>
    <property type="match status" value="1"/>
</dbReference>
<dbReference type="STRING" id="439228.SAMN06295920_102485"/>
<dbReference type="InterPro" id="IPR011990">
    <property type="entry name" value="TPR-like_helical_dom_sf"/>
</dbReference>
<gene>
    <name evidence="3" type="ORF">SAMN06295920_102485</name>
</gene>
<dbReference type="Gene3D" id="3.40.50.2000">
    <property type="entry name" value="Glycogen Phosphorylase B"/>
    <property type="match status" value="1"/>
</dbReference>
<dbReference type="PROSITE" id="PS50005">
    <property type="entry name" value="TPR"/>
    <property type="match status" value="1"/>
</dbReference>
<accession>A0A1T5B4Y9</accession>
<dbReference type="Pfam" id="PF05045">
    <property type="entry name" value="RgpF"/>
    <property type="match status" value="1"/>
</dbReference>
<dbReference type="GO" id="GO:0016740">
    <property type="term" value="F:transferase activity"/>
    <property type="evidence" value="ECO:0007669"/>
    <property type="project" value="UniProtKB-KW"/>
</dbReference>
<dbReference type="SUPFAM" id="SSF48452">
    <property type="entry name" value="TPR-like"/>
    <property type="match status" value="1"/>
</dbReference>
<dbReference type="InterPro" id="IPR029044">
    <property type="entry name" value="Nucleotide-diphossugar_trans"/>
</dbReference>
<dbReference type="CDD" id="cd03801">
    <property type="entry name" value="GT4_PimA-like"/>
    <property type="match status" value="1"/>
</dbReference>
<evidence type="ECO:0000313" key="3">
    <source>
        <dbReference type="EMBL" id="SKB42137.1"/>
    </source>
</evidence>
<dbReference type="Gene3D" id="3.90.550.10">
    <property type="entry name" value="Spore Coat Polysaccharide Biosynthesis Protein SpsA, Chain A"/>
    <property type="match status" value="1"/>
</dbReference>
<dbReference type="InterPro" id="IPR007739">
    <property type="entry name" value="RgpF"/>
</dbReference>
<organism evidence="3 4">
    <name type="scientific">Rhizorhabdus histidinilytica</name>
    <dbReference type="NCBI Taxonomy" id="439228"/>
    <lineage>
        <taxon>Bacteria</taxon>
        <taxon>Pseudomonadati</taxon>
        <taxon>Pseudomonadota</taxon>
        <taxon>Alphaproteobacteria</taxon>
        <taxon>Sphingomonadales</taxon>
        <taxon>Sphingomonadaceae</taxon>
        <taxon>Rhizorhabdus</taxon>
    </lineage>
</organism>
<dbReference type="Pfam" id="PF13692">
    <property type="entry name" value="Glyco_trans_1_4"/>
    <property type="match status" value="1"/>
</dbReference>
<evidence type="ECO:0000313" key="4">
    <source>
        <dbReference type="Proteomes" id="UP000189818"/>
    </source>
</evidence>
<reference evidence="4" key="1">
    <citation type="submission" date="2017-02" db="EMBL/GenBank/DDBJ databases">
        <authorList>
            <person name="Varghese N."/>
            <person name="Submissions S."/>
        </authorList>
    </citation>
    <scope>NUCLEOTIDE SEQUENCE [LARGE SCALE GENOMIC DNA]</scope>
    <source>
        <strain evidence="4">UM2</strain>
    </source>
</reference>
<evidence type="ECO:0000256" key="2">
    <source>
        <dbReference type="SAM" id="MobiDB-lite"/>
    </source>
</evidence>
<feature type="region of interest" description="Disordered" evidence="2">
    <location>
        <begin position="122"/>
        <end position="141"/>
    </location>
</feature>
<dbReference type="SUPFAM" id="SSF53448">
    <property type="entry name" value="Nucleotide-diphospho-sugar transferases"/>
    <property type="match status" value="1"/>
</dbReference>
<dbReference type="Pfam" id="PF13641">
    <property type="entry name" value="Glyco_tranf_2_3"/>
    <property type="match status" value="1"/>
</dbReference>
<keyword evidence="3" id="KW-0808">Transferase</keyword>
<proteinExistence type="predicted"/>
<evidence type="ECO:0000256" key="1">
    <source>
        <dbReference type="PROSITE-ProRule" id="PRU00339"/>
    </source>
</evidence>
<name>A0A1T5B4Y9_9SPHN</name>
<dbReference type="EMBL" id="FUYM01000002">
    <property type="protein sequence ID" value="SKB42137.1"/>
    <property type="molecule type" value="Genomic_DNA"/>
</dbReference>
<sequence length="1386" mass="151297">MTGGFLRRRAARRAFVRAGVERDGGRWAAAAAQYRRYLRYRPDDFAIWVQLGHMLGESGDPAGADQAYRTAHALNPDDADLALCRGHLARRGGDIEAAIAFYRRSFEIDGDERAAGALAELEAETGCESEPEPAPAHGGRLDGWFERSVSGVLSEEGVDDPWVVFRAGDRLVGQARPGRNEDGVLEFRATLDVELGENGEGVEVIARRMPDGAMLEPGPIFLFPPSRHPADHAVAWSVPAEIVKPFDLPAGREVALFVTHSRSGKVKPNVLPYVRALKQAGLAVFLVATVDRPVDLPAELLDSVDAAMVRRNAGYDFAAWAHALKLHPRLFGAATLYLVNDSVVPAADGARIGAIVERVRRSGADLIGLTESHEWRWHVQSYFLAIKPGLLASRSFHGFMDDVRLLTRKDHVIRAYEVRLAEIAEEAGRSVEILFPSATAINPTLFGWRGLVEQGMPFVKVLLLRGTFDAIDIGGWREVLADAGFDVALAEATIAAGAEEGPVDDGGRLLARRLPTGLQADRPLKVAFFGPWNYDNGLGHASRGIIAAIRRTGVLLNLHPVKRPFHIHKPLVPPTDILDFEGVPDVAIIHLNPDSWHLLTDEQHATIAQAKRRIGYWVWEMGHIPPAWRRNFGAVDRIWAPSRYCAELFAAQGGVPVDVVPHAVPVGEPATVDRAGVLARLGLPADRRVILYIFDGSSYLVRKNPAALVRAFSASGLAARGWSLLLKTKHLHDRPEEGEAFRALAEGTEGVVLIDRPMAAEELGELRALADLYASPHCSEGFGLTIAEAMAAGKPVVATDFGGSRDFLDASVGWPVKAHPWRLEQDFGHYAEGGDWARIDEPALAATLARAADAIEAGDDVKGAAARERIAAQLSYEAVAEQVAASLAALREMPAGGGGVHVQPNLLAGMPVEQAILGPGLSLLALAPDGALDRPLPDDLPTDRDAWIILAPRGAILAPMIERDWREAADARPDVGIFYGDDFAAGAERGLDQLRLKPAFDLTLLAAQDYIGAPLIVRASVLAELGLRAEMGTALLDDLLLRAHHAGVSIERVAKVLLLHPGPRPQADPVVRQAMLAAQPRFVHHRFRPGRAPGTLAQERLFGRDHPSVSLLVPTRRSKLPGGRTAYVERLLKALVATDWPMDRLTVIVGDDVAGEPAWTKRAWPFALHRIETLRGDDEPFNYAAKMNRLWRAAESEQIVMMNDDLLPTEPGWLKALIGFTMDEGVGGAGGRLLYEDGRLQHAGIGPLFGAIAHVWAGRETVAGSYQDWALVQREWSAVTGALFATRRSLMEEVGGFDEQFTLEYNDIDLCLRLRALGYRIVCTPEAEMVHAERASRGDMPAGGDQYAAFHQRWRRWLDDDPSWHPGLNRDSFEMMPIDDPGAWYR</sequence>
<feature type="repeat" description="TPR" evidence="1">
    <location>
        <begin position="45"/>
        <end position="78"/>
    </location>
</feature>
<dbReference type="SMART" id="SM00028">
    <property type="entry name" value="TPR"/>
    <property type="match status" value="2"/>
</dbReference>
<protein>
    <submittedName>
        <fullName evidence="3">Glycosyltransferase, GT2 family</fullName>
    </submittedName>
</protein>
<feature type="compositionally biased region" description="Acidic residues" evidence="2">
    <location>
        <begin position="122"/>
        <end position="131"/>
    </location>
</feature>
<dbReference type="PANTHER" id="PTHR46656">
    <property type="entry name" value="PUTATIVE-RELATED"/>
    <property type="match status" value="1"/>
</dbReference>
<keyword evidence="1" id="KW-0802">TPR repeat</keyword>
<keyword evidence="4" id="KW-1185">Reference proteome</keyword>
<dbReference type="PANTHER" id="PTHR46656:SF3">
    <property type="entry name" value="PUTATIVE-RELATED"/>
    <property type="match status" value="1"/>
</dbReference>
<dbReference type="InterPro" id="IPR019734">
    <property type="entry name" value="TPR_rpt"/>
</dbReference>
<dbReference type="Proteomes" id="UP000189818">
    <property type="component" value="Unassembled WGS sequence"/>
</dbReference>
<dbReference type="Gene3D" id="1.25.40.10">
    <property type="entry name" value="Tetratricopeptide repeat domain"/>
    <property type="match status" value="1"/>
</dbReference>